<evidence type="ECO:0000256" key="1">
    <source>
        <dbReference type="SAM" id="MobiDB-lite"/>
    </source>
</evidence>
<dbReference type="OrthoDB" id="6159137at2759"/>
<dbReference type="InterPro" id="IPR000504">
    <property type="entry name" value="RRM_dom"/>
</dbReference>
<proteinExistence type="predicted"/>
<dbReference type="CDD" id="cd00590">
    <property type="entry name" value="RRM_SF"/>
    <property type="match status" value="1"/>
</dbReference>
<sequence length="328" mass="34714">MSISLLDRISLPTTSTTTVGPVRSKPNRGGGSSPYNRNSRPPKGNVNGTWEHDLYHGSDAEPRSLSARLTNVPVGAPKMNFAGAERALREATGEKGLSIKGASSRGNVVQVSGLASGTTAADVEAIFKRCGPITASVLQNVVDPVVRLTFKYEKDAQAAVAKFHDQPADGRVLSVKIVGGVNASLSGRMGVAIQDGSVDVLMSDETTSGGSKLRSDEILATDSRAHVLIAPRAPIPPSMRRGLIVVVYADADGPGDGVAQHEWPSIGEGLVACESAGRCGRVIFTSMYQCAPFRFAFACFRLVLRVFVLLLFSHYSPMILESVSLGYL</sequence>
<dbReference type="SUPFAM" id="SSF54928">
    <property type="entry name" value="RNA-binding domain, RBD"/>
    <property type="match status" value="1"/>
</dbReference>
<keyword evidence="4" id="KW-1185">Reference proteome</keyword>
<gene>
    <name evidence="3" type="ORF">A0H81_10517</name>
</gene>
<evidence type="ECO:0000259" key="2">
    <source>
        <dbReference type="SMART" id="SM00360"/>
    </source>
</evidence>
<reference evidence="3 4" key="1">
    <citation type="submission" date="2016-03" db="EMBL/GenBank/DDBJ databases">
        <title>Whole genome sequencing of Grifola frondosa 9006-11.</title>
        <authorList>
            <person name="Min B."/>
            <person name="Park H."/>
            <person name="Kim J.-G."/>
            <person name="Cho H."/>
            <person name="Oh Y.-L."/>
            <person name="Kong W.-S."/>
            <person name="Choi I.-G."/>
        </authorList>
    </citation>
    <scope>NUCLEOTIDE SEQUENCE [LARGE SCALE GENOMIC DNA]</scope>
    <source>
        <strain evidence="3 4">9006-11</strain>
    </source>
</reference>
<dbReference type="Gene3D" id="3.30.70.330">
    <property type="match status" value="1"/>
</dbReference>
<protein>
    <recommendedName>
        <fullName evidence="2">RRM domain-containing protein</fullName>
    </recommendedName>
</protein>
<dbReference type="Proteomes" id="UP000092993">
    <property type="component" value="Unassembled WGS sequence"/>
</dbReference>
<evidence type="ECO:0000313" key="3">
    <source>
        <dbReference type="EMBL" id="OBZ69952.1"/>
    </source>
</evidence>
<dbReference type="AlphaFoldDB" id="A0A1C7LZ60"/>
<comment type="caution">
    <text evidence="3">The sequence shown here is derived from an EMBL/GenBank/DDBJ whole genome shotgun (WGS) entry which is preliminary data.</text>
</comment>
<accession>A0A1C7LZ60</accession>
<feature type="region of interest" description="Disordered" evidence="1">
    <location>
        <begin position="1"/>
        <end position="62"/>
    </location>
</feature>
<dbReference type="GO" id="GO:0003723">
    <property type="term" value="F:RNA binding"/>
    <property type="evidence" value="ECO:0007669"/>
    <property type="project" value="InterPro"/>
</dbReference>
<name>A0A1C7LZ60_GRIFR</name>
<dbReference type="Pfam" id="PF00076">
    <property type="entry name" value="RRM_1"/>
    <property type="match status" value="1"/>
</dbReference>
<dbReference type="EMBL" id="LUGG01000015">
    <property type="protein sequence ID" value="OBZ69952.1"/>
    <property type="molecule type" value="Genomic_DNA"/>
</dbReference>
<feature type="compositionally biased region" description="Basic and acidic residues" evidence="1">
    <location>
        <begin position="50"/>
        <end position="62"/>
    </location>
</feature>
<evidence type="ECO:0000313" key="4">
    <source>
        <dbReference type="Proteomes" id="UP000092993"/>
    </source>
</evidence>
<dbReference type="STRING" id="5627.A0A1C7LZ60"/>
<organism evidence="3 4">
    <name type="scientific">Grifola frondosa</name>
    <name type="common">Maitake</name>
    <name type="synonym">Polyporus frondosus</name>
    <dbReference type="NCBI Taxonomy" id="5627"/>
    <lineage>
        <taxon>Eukaryota</taxon>
        <taxon>Fungi</taxon>
        <taxon>Dikarya</taxon>
        <taxon>Basidiomycota</taxon>
        <taxon>Agaricomycotina</taxon>
        <taxon>Agaricomycetes</taxon>
        <taxon>Polyporales</taxon>
        <taxon>Grifolaceae</taxon>
        <taxon>Grifola</taxon>
    </lineage>
</organism>
<dbReference type="InterPro" id="IPR012677">
    <property type="entry name" value="Nucleotide-bd_a/b_plait_sf"/>
</dbReference>
<feature type="domain" description="RRM" evidence="2">
    <location>
        <begin position="108"/>
        <end position="176"/>
    </location>
</feature>
<dbReference type="SMART" id="SM00360">
    <property type="entry name" value="RRM"/>
    <property type="match status" value="1"/>
</dbReference>
<dbReference type="InterPro" id="IPR035979">
    <property type="entry name" value="RBD_domain_sf"/>
</dbReference>